<dbReference type="Proteomes" id="UP000235145">
    <property type="component" value="Unassembled WGS sequence"/>
</dbReference>
<protein>
    <submittedName>
        <fullName evidence="1">Uncharacterized protein</fullName>
    </submittedName>
</protein>
<dbReference type="AlphaFoldDB" id="A0A9R1VXI4"/>
<name>A0A9R1VXI4_LACSA</name>
<comment type="caution">
    <text evidence="1">The sequence shown here is derived from an EMBL/GenBank/DDBJ whole genome shotgun (WGS) entry which is preliminary data.</text>
</comment>
<reference evidence="1 2" key="1">
    <citation type="journal article" date="2017" name="Nat. Commun.">
        <title>Genome assembly with in vitro proximity ligation data and whole-genome triplication in lettuce.</title>
        <authorList>
            <person name="Reyes-Chin-Wo S."/>
            <person name="Wang Z."/>
            <person name="Yang X."/>
            <person name="Kozik A."/>
            <person name="Arikit S."/>
            <person name="Song C."/>
            <person name="Xia L."/>
            <person name="Froenicke L."/>
            <person name="Lavelle D.O."/>
            <person name="Truco M.J."/>
            <person name="Xia R."/>
            <person name="Zhu S."/>
            <person name="Xu C."/>
            <person name="Xu H."/>
            <person name="Xu X."/>
            <person name="Cox K."/>
            <person name="Korf I."/>
            <person name="Meyers B.C."/>
            <person name="Michelmore R.W."/>
        </authorList>
    </citation>
    <scope>NUCLEOTIDE SEQUENCE [LARGE SCALE GENOMIC DNA]</scope>
    <source>
        <strain evidence="2">cv. Salinas</strain>
        <tissue evidence="1">Seedlings</tissue>
    </source>
</reference>
<keyword evidence="2" id="KW-1185">Reference proteome</keyword>
<accession>A0A9R1VXI4</accession>
<gene>
    <name evidence="1" type="ORF">LSAT_V11C400171860</name>
</gene>
<proteinExistence type="predicted"/>
<dbReference type="EMBL" id="NBSK02000004">
    <property type="protein sequence ID" value="KAJ0212742.1"/>
    <property type="molecule type" value="Genomic_DNA"/>
</dbReference>
<sequence length="96" mass="11096">MTISLWSLIDIFFVVKDEGLLILITSVNVTSIDSLVSVSCDRSTSHPHRKRMLERPVNKERSGFGRGLWVEARVLDQRKKTFCDWKLKQKSNSSSW</sequence>
<evidence type="ECO:0000313" key="2">
    <source>
        <dbReference type="Proteomes" id="UP000235145"/>
    </source>
</evidence>
<evidence type="ECO:0000313" key="1">
    <source>
        <dbReference type="EMBL" id="KAJ0212742.1"/>
    </source>
</evidence>
<organism evidence="1 2">
    <name type="scientific">Lactuca sativa</name>
    <name type="common">Garden lettuce</name>
    <dbReference type="NCBI Taxonomy" id="4236"/>
    <lineage>
        <taxon>Eukaryota</taxon>
        <taxon>Viridiplantae</taxon>
        <taxon>Streptophyta</taxon>
        <taxon>Embryophyta</taxon>
        <taxon>Tracheophyta</taxon>
        <taxon>Spermatophyta</taxon>
        <taxon>Magnoliopsida</taxon>
        <taxon>eudicotyledons</taxon>
        <taxon>Gunneridae</taxon>
        <taxon>Pentapetalae</taxon>
        <taxon>asterids</taxon>
        <taxon>campanulids</taxon>
        <taxon>Asterales</taxon>
        <taxon>Asteraceae</taxon>
        <taxon>Cichorioideae</taxon>
        <taxon>Cichorieae</taxon>
        <taxon>Lactucinae</taxon>
        <taxon>Lactuca</taxon>
    </lineage>
</organism>